<dbReference type="AlphaFoldDB" id="A0A6F8YS60"/>
<name>A0A6F8YS60_9ACTN</name>
<organism evidence="1 2">
    <name type="scientific">Phytohabitans suffuscus</name>
    <dbReference type="NCBI Taxonomy" id="624315"/>
    <lineage>
        <taxon>Bacteria</taxon>
        <taxon>Bacillati</taxon>
        <taxon>Actinomycetota</taxon>
        <taxon>Actinomycetes</taxon>
        <taxon>Micromonosporales</taxon>
        <taxon>Micromonosporaceae</taxon>
    </lineage>
</organism>
<gene>
    <name evidence="1" type="ORF">Psuf_062570</name>
</gene>
<dbReference type="KEGG" id="psuu:Psuf_062570"/>
<reference evidence="1 2" key="2">
    <citation type="submission" date="2020-03" db="EMBL/GenBank/DDBJ databases">
        <authorList>
            <person name="Ichikawa N."/>
            <person name="Kimura A."/>
            <person name="Kitahashi Y."/>
            <person name="Uohara A."/>
        </authorList>
    </citation>
    <scope>NUCLEOTIDE SEQUENCE [LARGE SCALE GENOMIC DNA]</scope>
    <source>
        <strain evidence="1 2">NBRC 105367</strain>
    </source>
</reference>
<sequence>MVILRHGLTEEDHAVNEIPDPLPDVAISVGAVAIARRAHELGLALTSEQCDELARAALEAGTQYLDATESDG</sequence>
<keyword evidence="2" id="KW-1185">Reference proteome</keyword>
<protein>
    <recommendedName>
        <fullName evidence="3">Phosphoglycerate mutase</fullName>
    </recommendedName>
</protein>
<evidence type="ECO:0000313" key="1">
    <source>
        <dbReference type="EMBL" id="BCB88944.1"/>
    </source>
</evidence>
<evidence type="ECO:0000313" key="2">
    <source>
        <dbReference type="Proteomes" id="UP000503011"/>
    </source>
</evidence>
<dbReference type="EMBL" id="AP022871">
    <property type="protein sequence ID" value="BCB88944.1"/>
    <property type="molecule type" value="Genomic_DNA"/>
</dbReference>
<evidence type="ECO:0008006" key="3">
    <source>
        <dbReference type="Google" id="ProtNLM"/>
    </source>
</evidence>
<reference evidence="1 2" key="1">
    <citation type="submission" date="2020-03" db="EMBL/GenBank/DDBJ databases">
        <title>Whole genome shotgun sequence of Phytohabitans suffuscus NBRC 105367.</title>
        <authorList>
            <person name="Komaki H."/>
            <person name="Tamura T."/>
        </authorList>
    </citation>
    <scope>NUCLEOTIDE SEQUENCE [LARGE SCALE GENOMIC DNA]</scope>
    <source>
        <strain evidence="1 2">NBRC 105367</strain>
    </source>
</reference>
<dbReference type="Proteomes" id="UP000503011">
    <property type="component" value="Chromosome"/>
</dbReference>
<accession>A0A6F8YS60</accession>
<proteinExistence type="predicted"/>